<evidence type="ECO:0000259" key="1">
    <source>
        <dbReference type="PROSITE" id="PS50151"/>
    </source>
</evidence>
<dbReference type="GO" id="GO:0050897">
    <property type="term" value="F:cobalt ion binding"/>
    <property type="evidence" value="ECO:0007669"/>
    <property type="project" value="TreeGrafter"/>
</dbReference>
<proteinExistence type="predicted"/>
<dbReference type="OrthoDB" id="9788704at2"/>
<accession>M5E0G5</accession>
<protein>
    <submittedName>
        <fullName evidence="2">Nucleotide excision repair protein, with UvrB/UvrC motif</fullName>
    </submittedName>
</protein>
<dbReference type="InterPro" id="IPR036876">
    <property type="entry name" value="UVR_dom_sf"/>
</dbReference>
<dbReference type="AlphaFoldDB" id="M5E0G5"/>
<dbReference type="GO" id="GO:0008270">
    <property type="term" value="F:zinc ion binding"/>
    <property type="evidence" value="ECO:0007669"/>
    <property type="project" value="TreeGrafter"/>
</dbReference>
<comment type="caution">
    <text evidence="2">The sequence shown here is derived from an EMBL/GenBank/DDBJ whole genome shotgun (WGS) entry which is preliminary data.</text>
</comment>
<dbReference type="eggNOG" id="COG3880">
    <property type="taxonomic scope" value="Bacteria"/>
</dbReference>
<sequence>MICDRCGEREASVHLTRIINGEKTEMHLCEECAQKRSKLNIDDNLSFQSLLSGILNQHLTSPNSSLYKDNQSQNLVCKNCGLSYQEFTKKGFFGCANCYETFKDKLEQLFKRIHGNTQHTGKFPLSFRNKIKFESEINELKKKMKIAVDKENFEKAAEIRDEIHAIEVNMEENCNAE</sequence>
<dbReference type="GO" id="GO:1990169">
    <property type="term" value="P:stress response to copper ion"/>
    <property type="evidence" value="ECO:0007669"/>
    <property type="project" value="TreeGrafter"/>
</dbReference>
<reference evidence="3" key="1">
    <citation type="journal article" date="2013" name="Genome Announc.">
        <title>Genome Sequence of Halanaerobium saccharolyticum subsp. saccharolyticum Strain DSM 6643T, a Halophilic Hydrogen-Producing Bacterium.</title>
        <authorList>
            <person name="Kivisto A."/>
            <person name="Larjo A."/>
            <person name="Ciranna A."/>
            <person name="Santala V."/>
            <person name="Roos C."/>
            <person name="Karp M."/>
        </authorList>
    </citation>
    <scope>NUCLEOTIDE SEQUENCE [LARGE SCALE GENOMIC DNA]</scope>
    <source>
        <strain evidence="3">DSM 6643</strain>
    </source>
</reference>
<dbReference type="FunCoup" id="M5E0G5">
    <property type="interactions" value="19"/>
</dbReference>
<gene>
    <name evidence="2" type="ORF">HSACCH_01456</name>
</gene>
<dbReference type="Gene3D" id="4.10.860.10">
    <property type="entry name" value="UVR domain"/>
    <property type="match status" value="1"/>
</dbReference>
<dbReference type="Pfam" id="PF02151">
    <property type="entry name" value="UVR"/>
    <property type="match status" value="1"/>
</dbReference>
<dbReference type="PANTHER" id="PTHR38430:SF1">
    <property type="entry name" value="PROTEIN-ARGININE KINASE ACTIVATOR PROTEIN"/>
    <property type="match status" value="1"/>
</dbReference>
<keyword evidence="3" id="KW-1185">Reference proteome</keyword>
<dbReference type="GO" id="GO:0046870">
    <property type="term" value="F:cadmium ion binding"/>
    <property type="evidence" value="ECO:0007669"/>
    <property type="project" value="TreeGrafter"/>
</dbReference>
<dbReference type="PROSITE" id="PS50151">
    <property type="entry name" value="UVR"/>
    <property type="match status" value="1"/>
</dbReference>
<feature type="domain" description="UVR" evidence="1">
    <location>
        <begin position="134"/>
        <end position="169"/>
    </location>
</feature>
<dbReference type="InterPro" id="IPR025542">
    <property type="entry name" value="YacH"/>
</dbReference>
<dbReference type="Proteomes" id="UP000012063">
    <property type="component" value="Unassembled WGS sequence"/>
</dbReference>
<evidence type="ECO:0000313" key="3">
    <source>
        <dbReference type="Proteomes" id="UP000012063"/>
    </source>
</evidence>
<dbReference type="PIRSF" id="PIRSF015034">
    <property type="entry name" value="YacH"/>
    <property type="match status" value="1"/>
</dbReference>
<dbReference type="InterPro" id="IPR001943">
    <property type="entry name" value="UVR_dom"/>
</dbReference>
<dbReference type="RefSeq" id="WP_005488923.1">
    <property type="nucleotide sequence ID" value="NZ_CAUI01000016.1"/>
</dbReference>
<dbReference type="EMBL" id="CAUI01000016">
    <property type="protein sequence ID" value="CCU79613.1"/>
    <property type="molecule type" value="Genomic_DNA"/>
</dbReference>
<organism evidence="2 3">
    <name type="scientific">Halanaerobium saccharolyticum subsp. saccharolyticum DSM 6643</name>
    <dbReference type="NCBI Taxonomy" id="1293054"/>
    <lineage>
        <taxon>Bacteria</taxon>
        <taxon>Bacillati</taxon>
        <taxon>Bacillota</taxon>
        <taxon>Clostridia</taxon>
        <taxon>Halanaerobiales</taxon>
        <taxon>Halanaerobiaceae</taxon>
        <taxon>Halanaerobium</taxon>
    </lineage>
</organism>
<dbReference type="GO" id="GO:1990170">
    <property type="term" value="P:stress response to cadmium ion"/>
    <property type="evidence" value="ECO:0007669"/>
    <property type="project" value="TreeGrafter"/>
</dbReference>
<dbReference type="InParanoid" id="M5E0G5"/>
<dbReference type="STRING" id="1293054.HSACCH_01456"/>
<evidence type="ECO:0000313" key="2">
    <source>
        <dbReference type="EMBL" id="CCU79613.1"/>
    </source>
</evidence>
<name>M5E0G5_9FIRM</name>
<dbReference type="PANTHER" id="PTHR38430">
    <property type="entry name" value="PROTEIN-ARGININE KINASE ACTIVATOR PROTEIN"/>
    <property type="match status" value="1"/>
</dbReference>
<dbReference type="GO" id="GO:0005507">
    <property type="term" value="F:copper ion binding"/>
    <property type="evidence" value="ECO:0007669"/>
    <property type="project" value="TreeGrafter"/>
</dbReference>
<dbReference type="SUPFAM" id="SSF46600">
    <property type="entry name" value="C-terminal UvrC-binding domain of UvrB"/>
    <property type="match status" value="1"/>
</dbReference>